<dbReference type="FunFam" id="3.30.470.20:FF:000001">
    <property type="entry name" value="Carbamoyl-phosphate synthase large chain"/>
    <property type="match status" value="1"/>
</dbReference>
<feature type="binding site" evidence="17">
    <location>
        <position position="830"/>
    </location>
    <ligand>
        <name>Mg(2+)</name>
        <dbReference type="ChEBI" id="CHEBI:18420"/>
        <label>3</label>
    </ligand>
</feature>
<comment type="catalytic activity">
    <reaction evidence="16">
        <text>(2S,6S)-2,6-diaminopimelate = meso-2,6-diaminopimelate</text>
        <dbReference type="Rhea" id="RHEA:15393"/>
        <dbReference type="ChEBI" id="CHEBI:57609"/>
        <dbReference type="ChEBI" id="CHEBI:57791"/>
        <dbReference type="EC" id="5.1.1.7"/>
    </reaction>
</comment>
<dbReference type="InterPro" id="IPR005480">
    <property type="entry name" value="CPSase_lsu_oligo"/>
</dbReference>
<comment type="caution">
    <text evidence="20">The sequence shown here is derived from an EMBL/GenBank/DDBJ whole genome shotgun (WGS) entry which is preliminary data.</text>
</comment>
<feature type="domain" description="MGS-like" evidence="19">
    <location>
        <begin position="930"/>
        <end position="1074"/>
    </location>
</feature>
<evidence type="ECO:0000313" key="20">
    <source>
        <dbReference type="EMBL" id="HIZ25282.1"/>
    </source>
</evidence>
<keyword evidence="5 17" id="KW-0436">Ligase</keyword>
<dbReference type="Pfam" id="PF02787">
    <property type="entry name" value="CPSase_L_D3"/>
    <property type="match status" value="1"/>
</dbReference>
<dbReference type="InterPro" id="IPR036897">
    <property type="entry name" value="CarbamoylP_synth_lsu_oligo_sf"/>
</dbReference>
<feature type="binding site" evidence="17">
    <location>
        <position position="298"/>
    </location>
    <ligand>
        <name>Mn(2+)</name>
        <dbReference type="ChEBI" id="CHEBI:29035"/>
        <label>1</label>
    </ligand>
</feature>
<dbReference type="GO" id="GO:0005737">
    <property type="term" value="C:cytoplasm"/>
    <property type="evidence" value="ECO:0007669"/>
    <property type="project" value="UniProtKB-SubCell"/>
</dbReference>
<dbReference type="Gene3D" id="3.30.1490.20">
    <property type="entry name" value="ATP-grasp fold, A domain"/>
    <property type="match status" value="1"/>
</dbReference>
<dbReference type="GO" id="GO:0009089">
    <property type="term" value="P:lysine biosynthetic process via diaminopimelate"/>
    <property type="evidence" value="ECO:0007669"/>
    <property type="project" value="UniProtKB-UniRule"/>
</dbReference>
<feature type="binding site" evidence="17">
    <location>
        <position position="176"/>
    </location>
    <ligand>
        <name>ATP</name>
        <dbReference type="ChEBI" id="CHEBI:30616"/>
        <label>1</label>
    </ligand>
</feature>
<proteinExistence type="inferred from homology"/>
<feature type="site" description="Could be important to modulate the pK values of the two catalytic cysteine residues" evidence="16">
    <location>
        <position position="1235"/>
    </location>
</feature>
<feature type="binding site" evidence="17">
    <location>
        <position position="300"/>
    </location>
    <ligand>
        <name>Mn(2+)</name>
        <dbReference type="ChEBI" id="CHEBI:29035"/>
        <label>2</label>
    </ligand>
</feature>
<evidence type="ECO:0000256" key="8">
    <source>
        <dbReference type="ARBA" id="ARBA00022737"/>
    </source>
</evidence>
<dbReference type="SUPFAM" id="SSF56059">
    <property type="entry name" value="Glutathione synthetase ATP-binding domain-like"/>
    <property type="match status" value="2"/>
</dbReference>
<keyword evidence="7" id="KW-0479">Metal-binding</keyword>
<dbReference type="PRINTS" id="PR00098">
    <property type="entry name" value="CPSASE"/>
</dbReference>
<feature type="binding site" evidence="17">
    <location>
        <position position="215"/>
    </location>
    <ligand>
        <name>ATP</name>
        <dbReference type="ChEBI" id="CHEBI:30616"/>
        <label>1</label>
    </ligand>
</feature>
<feature type="binding site" evidence="17">
    <location>
        <position position="744"/>
    </location>
    <ligand>
        <name>ATP</name>
        <dbReference type="ChEBI" id="CHEBI:30616"/>
        <label>2</label>
    </ligand>
</feature>
<feature type="active site" description="Proton acceptor" evidence="16">
    <location>
        <position position="1293"/>
    </location>
</feature>
<dbReference type="PANTHER" id="PTHR11405">
    <property type="entry name" value="CARBAMOYLTRANSFERASE FAMILY MEMBER"/>
    <property type="match status" value="1"/>
</dbReference>
<comment type="caution">
    <text evidence="16">Lacks conserved residue(s) required for the propagation of feature annotation.</text>
</comment>
<comment type="subunit">
    <text evidence="17">Composed of two chains; the small (or glutamine) chain promotes the hydrolysis of glutamine to ammonia, which is used by the large (or ammonia) chain to synthesize carbamoyl phosphate. Tetramer of heterodimers (alpha,beta)4.</text>
</comment>
<evidence type="ECO:0000256" key="3">
    <source>
        <dbReference type="ARBA" id="ARBA00009799"/>
    </source>
</evidence>
<keyword evidence="9 17" id="KW-0547">Nucleotide-binding</keyword>
<dbReference type="InterPro" id="IPR011607">
    <property type="entry name" value="MGS-like_dom"/>
</dbReference>
<feature type="binding site" evidence="17">
    <location>
        <position position="750"/>
    </location>
    <ligand>
        <name>ATP</name>
        <dbReference type="ChEBI" id="CHEBI:30616"/>
        <label>2</label>
    </ligand>
</feature>
<dbReference type="EC" id="6.3.5.5" evidence="17"/>
<comment type="pathway">
    <text evidence="2 17">Amino-acid biosynthesis; L-arginine biosynthesis; carbamoyl phosphate from bicarbonate: step 1/1.</text>
</comment>
<evidence type="ECO:0000256" key="5">
    <source>
        <dbReference type="ARBA" id="ARBA00022598"/>
    </source>
</evidence>
<feature type="binding site" evidence="17">
    <location>
        <position position="776"/>
    </location>
    <ligand>
        <name>ATP</name>
        <dbReference type="ChEBI" id="CHEBI:30616"/>
        <label>2</label>
    </ligand>
</feature>
<dbReference type="Pfam" id="PF02786">
    <property type="entry name" value="CPSase_L_D2"/>
    <property type="match status" value="2"/>
</dbReference>
<keyword evidence="11" id="KW-0460">Magnesium</keyword>
<dbReference type="SUPFAM" id="SSF52335">
    <property type="entry name" value="Methylglyoxal synthase-like"/>
    <property type="match status" value="1"/>
</dbReference>
<keyword evidence="12 17" id="KW-0665">Pyrimidine biosynthesis</keyword>
<evidence type="ECO:0000256" key="1">
    <source>
        <dbReference type="ARBA" id="ARBA00001936"/>
    </source>
</evidence>
<keyword evidence="13" id="KW-0464">Manganese</keyword>
<dbReference type="NCBIfam" id="TIGR00652">
    <property type="entry name" value="DapF"/>
    <property type="match status" value="1"/>
</dbReference>
<evidence type="ECO:0000256" key="4">
    <source>
        <dbReference type="ARBA" id="ARBA00022571"/>
    </source>
</evidence>
<feature type="domain" description="ATP-grasp" evidence="18">
    <location>
        <begin position="133"/>
        <end position="327"/>
    </location>
</feature>
<dbReference type="Pfam" id="PF25596">
    <property type="entry name" value="CPSase_L_D1"/>
    <property type="match status" value="2"/>
</dbReference>
<feature type="binding site" evidence="17">
    <location>
        <position position="208"/>
    </location>
    <ligand>
        <name>ATP</name>
        <dbReference type="ChEBI" id="CHEBI:30616"/>
        <label>1</label>
    </ligand>
</feature>
<dbReference type="NCBIfam" id="TIGR01369">
    <property type="entry name" value="CPSaseII_lrg"/>
    <property type="match status" value="1"/>
</dbReference>
<dbReference type="Gene3D" id="3.10.310.10">
    <property type="entry name" value="Diaminopimelate Epimerase, Chain A, domain 1"/>
    <property type="match status" value="2"/>
</dbReference>
<dbReference type="Pfam" id="PF02142">
    <property type="entry name" value="MGS"/>
    <property type="match status" value="1"/>
</dbReference>
<comment type="cofactor">
    <cofactor evidence="17">
        <name>Mg(2+)</name>
        <dbReference type="ChEBI" id="CHEBI:18420"/>
    </cofactor>
    <cofactor evidence="17">
        <name>Mn(2+)</name>
        <dbReference type="ChEBI" id="CHEBI:29035"/>
    </cofactor>
    <text evidence="17">Binds 4 Mg(2+) or Mn(2+) ions per subunit.</text>
</comment>
<dbReference type="SMART" id="SM01096">
    <property type="entry name" value="CPSase_L_D3"/>
    <property type="match status" value="1"/>
</dbReference>
<feature type="binding site" evidence="17">
    <location>
        <position position="298"/>
    </location>
    <ligand>
        <name>Mn(2+)</name>
        <dbReference type="ChEBI" id="CHEBI:29035"/>
        <label>2</label>
    </ligand>
</feature>
<feature type="binding site" evidence="17">
    <location>
        <position position="241"/>
    </location>
    <ligand>
        <name>ATP</name>
        <dbReference type="ChEBI" id="CHEBI:30616"/>
        <label>1</label>
    </ligand>
</feature>
<dbReference type="InterPro" id="IPR006275">
    <property type="entry name" value="CPSase_lsu"/>
</dbReference>
<feature type="binding site" evidence="17">
    <location>
        <position position="298"/>
    </location>
    <ligand>
        <name>Mg(2+)</name>
        <dbReference type="ChEBI" id="CHEBI:18420"/>
        <label>1</label>
    </ligand>
</feature>
<feature type="binding site" evidence="16">
    <location>
        <position position="1266"/>
    </location>
    <ligand>
        <name>substrate</name>
    </ligand>
</feature>
<evidence type="ECO:0000256" key="2">
    <source>
        <dbReference type="ARBA" id="ARBA00005077"/>
    </source>
</evidence>
<dbReference type="EC" id="6.3.4.16" evidence="17"/>
<feature type="binding site" evidence="16">
    <location>
        <begin position="1284"/>
        <end position="1285"/>
    </location>
    <ligand>
        <name>substrate</name>
    </ligand>
</feature>
<evidence type="ECO:0000256" key="16">
    <source>
        <dbReference type="HAMAP-Rule" id="MF_00197"/>
    </source>
</evidence>
<feature type="binding site" evidence="17">
    <location>
        <position position="818"/>
    </location>
    <ligand>
        <name>Mg(2+)</name>
        <dbReference type="ChEBI" id="CHEBI:18420"/>
        <label>3</label>
    </ligand>
</feature>
<comment type="similarity">
    <text evidence="16">Belongs to the diaminopimelate epimerase family.</text>
</comment>
<evidence type="ECO:0000313" key="21">
    <source>
        <dbReference type="Proteomes" id="UP000824044"/>
    </source>
</evidence>
<dbReference type="GO" id="GO:0046872">
    <property type="term" value="F:metal ion binding"/>
    <property type="evidence" value="ECO:0007669"/>
    <property type="project" value="UniProtKB-KW"/>
</dbReference>
<feature type="region of interest" description="Carboxyphosphate synthetic domain" evidence="17">
    <location>
        <begin position="1"/>
        <end position="401"/>
    </location>
</feature>
<feature type="binding site" evidence="17">
    <location>
        <position position="778"/>
    </location>
    <ligand>
        <name>ATP</name>
        <dbReference type="ChEBI" id="CHEBI:30616"/>
        <label>2</label>
    </ligand>
</feature>
<feature type="binding site" evidence="16">
    <location>
        <position position="1084"/>
    </location>
    <ligand>
        <name>substrate</name>
    </ligand>
</feature>
<keyword evidence="16" id="KW-0457">Lysine biosynthesis</keyword>
<feature type="binding site" evidence="17">
    <location>
        <position position="242"/>
    </location>
    <ligand>
        <name>ATP</name>
        <dbReference type="ChEBI" id="CHEBI:30616"/>
        <label>1</label>
    </ligand>
</feature>
<dbReference type="GO" id="GO:0008837">
    <property type="term" value="F:diaminopimelate epimerase activity"/>
    <property type="evidence" value="ECO:0007669"/>
    <property type="project" value="UniProtKB-UniRule"/>
</dbReference>
<reference evidence="20" key="2">
    <citation type="submission" date="2021-04" db="EMBL/GenBank/DDBJ databases">
        <authorList>
            <person name="Gilroy R."/>
        </authorList>
    </citation>
    <scope>NUCLEOTIDE SEQUENCE</scope>
    <source>
        <strain evidence="20">CHK33-5263</strain>
    </source>
</reference>
<comment type="cofactor">
    <cofactor evidence="1">
        <name>Mn(2+)</name>
        <dbReference type="ChEBI" id="CHEBI:29035"/>
    </cofactor>
</comment>
<comment type="function">
    <text evidence="16">Catalyzes the stereoinversion of LL-2,6-diaminopimelate (L,L-DAP) to meso-diaminopimelate (meso-DAP), a precursor of L-lysine and an essential component of the bacterial peptidoglycan.</text>
</comment>
<feature type="binding site" evidence="17">
    <location>
        <position position="705"/>
    </location>
    <ligand>
        <name>ATP</name>
        <dbReference type="ChEBI" id="CHEBI:30616"/>
        <label>2</label>
    </ligand>
</feature>
<sequence>MPKRSDIKKVLVIGSGPIVIGQAAEFDYAGAQACRVLKDAGVNVVLCNSNPATIMTDKMLADEIYLEPLTLDSLKRIIIKERPDSLLASLGGQTGLTMGCKLAKEGFLDEWGVKLIGTKLDAIDRAEDRELFKETMQKIGQPVVPSDIAYTVDECVAIAEKLGYPVIVRPAFTLGGAGGGVAYDEEELRLISHNGLMLSPITQVLIEKYIGGWKEIEFEVLRDSAGNVITVCSMENFDPVGIHTGDSIVIAPAVTLSDKEYQMLRTASLDIITELGIEGGCNCQFALHPDSFEYAVIEVNPRVSRSSALASKATGYPIAKVATKIALGYTLDEIRNDVTGKTYACFEPAIDYVVVKLPKWPFDKFLYAGRTLGSRMKATGEVMAIGTSFEQAIMKAVRGAEISLDTLNHPKFEPMSIEQLREELHKMTDERLFAVYQALKKGISIDEIYATTKIDEWFLAKLKNLADYEAEITGKKLTRAQYLEGKRIGYTDKALERFSGEKLPAHRRAVFKMVDTCAAEFSAKTPYFYSTYDELDHDEALPFVQNSTKKRVIVIGSGPIRIGQGIEFDYSSVHCVWTLKELGYEVIIINNNPETVSTDFDTADRLYFESLTPEDVQNVIDVEKPYGVVITFGGQTAIKLCGYLAKKGVRILGTSADSVDMAEDRERFDELLEHFHIARPKGLTVMTKEEAIHAAETLGYPVLLRPSYVIGGQNMTIAFTENDISRYMDVILAQHIENPVLCDKYLMGSELEVDAISDGVDVLIPGIMQHIERAGVHSGDSIAVYPPYHLSDAMLEKIVDISTKLALSLKTKGLINIQYLIYQNQLYVIEVNPRASRTIPYISKVTGVPMVELATKIMVGAKLKKLGYGTGLYPNSPYVAVKVPVFSFEKLNDVNSQLGPEMKSTGEVLGIGKTIEEALFKGLVSAGFKMCHPTAQKPVGVYFTVNDQDKFEIVSIAKKFADLGCNLYATAGTAKVISDLGIDVTIVDRLKATKQVSKLMDDGKIDYIIYTGKTDVDSINDYIELHHHAILLGITVLTSLDTANALCDIIASKFTEYNTELVDINNLRTKKTEISFVKMQSCGNDYIYFEDLDGKITCPESLAVNFVDRHYGIGGDGIVLIERSDVADAKMRIFNQDGSEGQMAGNSIRCVAKYLYEKGIVKKETMTIETLSGVREVKVYSFGGIVTSASADLGKAVLDGEKIPSVWKGEKIVGQPMEIDGVTYHVTLVNMGNPHCIIFCDKVDDVPVETLGPKIEHSEYFPAKTNVEFIRVVNESTIKMRVWERGNGETWACGTGAAAAAVACVLNGLCKMDTDITVKVKGGDLVAHYRSEDGHVILTGNVEKVYDGTVEF</sequence>
<evidence type="ECO:0000256" key="12">
    <source>
        <dbReference type="ARBA" id="ARBA00022975"/>
    </source>
</evidence>
<comment type="function">
    <text evidence="17">Large subunit of the glutamine-dependent carbamoyl phosphate synthetase (CPSase). CPSase catalyzes the formation of carbamoyl phosphate from the ammonia moiety of glutamine, carbonate, and phosphate donated by ATP, constituting the first step of 2 biosynthetic pathways, one leading to arginine and/or urea and the other to pyrimidine nucleotides. The large subunit (synthetase) binds the substrates ammonia (free or transferred from glutamine from the small subunit), hydrogencarbonate and ATP and carries out an ATP-coupled ligase reaction, activating hydrogencarbonate by forming carboxy phosphate which reacts with ammonia to form carbamoyl phosphate.</text>
</comment>
<feature type="region of interest" description="Allosteric domain" evidence="17">
    <location>
        <begin position="928"/>
        <end position="1352"/>
    </location>
</feature>
<reference evidence="20" key="1">
    <citation type="journal article" date="2021" name="PeerJ">
        <title>Extensive microbial diversity within the chicken gut microbiome revealed by metagenomics and culture.</title>
        <authorList>
            <person name="Gilroy R."/>
            <person name="Ravi A."/>
            <person name="Getino M."/>
            <person name="Pursley I."/>
            <person name="Horton D.L."/>
            <person name="Alikhan N.F."/>
            <person name="Baker D."/>
            <person name="Gharbi K."/>
            <person name="Hall N."/>
            <person name="Watson M."/>
            <person name="Adriaenssens E.M."/>
            <person name="Foster-Nyarko E."/>
            <person name="Jarju S."/>
            <person name="Secka A."/>
            <person name="Antonio M."/>
            <person name="Oren A."/>
            <person name="Chaudhuri R.R."/>
            <person name="La Ragione R."/>
            <person name="Hildebrand F."/>
            <person name="Pallen M.J."/>
        </authorList>
    </citation>
    <scope>NUCLEOTIDE SEQUENCE</scope>
    <source>
        <strain evidence="20">CHK33-5263</strain>
    </source>
</reference>
<feature type="binding site" evidence="17">
    <location>
        <position position="830"/>
    </location>
    <ligand>
        <name>Mn(2+)</name>
        <dbReference type="ChEBI" id="CHEBI:29035"/>
        <label>3</label>
    </ligand>
</feature>
<dbReference type="Gene3D" id="3.40.50.1380">
    <property type="entry name" value="Methylglyoxal synthase-like domain"/>
    <property type="match status" value="1"/>
</dbReference>
<feature type="binding site" evidence="17">
    <location>
        <position position="298"/>
    </location>
    <ligand>
        <name>Mg(2+)</name>
        <dbReference type="ChEBI" id="CHEBI:18420"/>
        <label>2</label>
    </ligand>
</feature>
<feature type="binding site" evidence="17">
    <location>
        <position position="300"/>
    </location>
    <ligand>
        <name>Mg(2+)</name>
        <dbReference type="ChEBI" id="CHEBI:18420"/>
        <label>2</label>
    </ligand>
</feature>
<feature type="binding site" evidence="17">
    <location>
        <position position="775"/>
    </location>
    <ligand>
        <name>ATP</name>
        <dbReference type="ChEBI" id="CHEBI:30616"/>
        <label>2</label>
    </ligand>
</feature>
<dbReference type="HAMAP" id="MF_00197">
    <property type="entry name" value="DAP_epimerase"/>
    <property type="match status" value="1"/>
</dbReference>
<organism evidence="20 21">
    <name type="scientific">Candidatus Gallimonas intestinigallinarum</name>
    <dbReference type="NCBI Taxonomy" id="2838604"/>
    <lineage>
        <taxon>Bacteria</taxon>
        <taxon>Bacillati</taxon>
        <taxon>Bacillota</taxon>
        <taxon>Clostridia</taxon>
        <taxon>Candidatus Gallimonas</taxon>
    </lineage>
</organism>
<dbReference type="Pfam" id="PF01678">
    <property type="entry name" value="DAP_epimerase"/>
    <property type="match status" value="2"/>
</dbReference>
<dbReference type="PROSITE" id="PS00867">
    <property type="entry name" value="CPSASE_2"/>
    <property type="match status" value="2"/>
</dbReference>
<dbReference type="FunFam" id="3.40.50.20:FF:000001">
    <property type="entry name" value="Carbamoyl-phosphate synthase large chain"/>
    <property type="match status" value="2"/>
</dbReference>
<comment type="catalytic activity">
    <reaction evidence="15 17">
        <text>hydrogencarbonate + L-glutamine + 2 ATP + H2O = carbamoyl phosphate + L-glutamate + 2 ADP + phosphate + 2 H(+)</text>
        <dbReference type="Rhea" id="RHEA:18633"/>
        <dbReference type="ChEBI" id="CHEBI:15377"/>
        <dbReference type="ChEBI" id="CHEBI:15378"/>
        <dbReference type="ChEBI" id="CHEBI:17544"/>
        <dbReference type="ChEBI" id="CHEBI:29985"/>
        <dbReference type="ChEBI" id="CHEBI:30616"/>
        <dbReference type="ChEBI" id="CHEBI:43474"/>
        <dbReference type="ChEBI" id="CHEBI:58228"/>
        <dbReference type="ChEBI" id="CHEBI:58359"/>
        <dbReference type="ChEBI" id="CHEBI:456216"/>
        <dbReference type="EC" id="6.3.5.5"/>
    </reaction>
</comment>
<keyword evidence="6 16" id="KW-0028">Amino-acid biosynthesis</keyword>
<dbReference type="InterPro" id="IPR011761">
    <property type="entry name" value="ATP-grasp"/>
</dbReference>
<feature type="binding site" evidence="17">
    <location>
        <position position="830"/>
    </location>
    <ligand>
        <name>ATP</name>
        <dbReference type="ChEBI" id="CHEBI:30616"/>
        <label>2</label>
    </ligand>
</feature>
<accession>A0A9D2DXV8</accession>
<dbReference type="Gene3D" id="3.30.470.20">
    <property type="entry name" value="ATP-grasp fold, B domain"/>
    <property type="match status" value="2"/>
</dbReference>
<dbReference type="PROSITE" id="PS51855">
    <property type="entry name" value="MGS"/>
    <property type="match status" value="1"/>
</dbReference>
<dbReference type="InterPro" id="IPR013815">
    <property type="entry name" value="ATP_grasp_subdomain_1"/>
</dbReference>
<dbReference type="InterPro" id="IPR005483">
    <property type="entry name" value="CPSase_dom"/>
</dbReference>
<feature type="binding site" evidence="17">
    <location>
        <position position="832"/>
    </location>
    <ligand>
        <name>Mg(2+)</name>
        <dbReference type="ChEBI" id="CHEBI:18420"/>
        <label>4</label>
    </ligand>
</feature>
<evidence type="ECO:0000256" key="11">
    <source>
        <dbReference type="ARBA" id="ARBA00022842"/>
    </source>
</evidence>
<evidence type="ECO:0000259" key="19">
    <source>
        <dbReference type="PROSITE" id="PS51855"/>
    </source>
</evidence>
<feature type="site" description="Could be important to modulate the pK values of the two catalytic cysteine residues" evidence="16">
    <location>
        <position position="1284"/>
    </location>
</feature>
<feature type="binding site" evidence="17">
    <location>
        <position position="818"/>
    </location>
    <ligand>
        <name>ATP</name>
        <dbReference type="ChEBI" id="CHEBI:30616"/>
        <label>2</label>
    </ligand>
</feature>
<dbReference type="SMART" id="SM00851">
    <property type="entry name" value="MGS"/>
    <property type="match status" value="1"/>
</dbReference>
<dbReference type="InterPro" id="IPR005479">
    <property type="entry name" value="CPAse_ATP-bd"/>
</dbReference>
<feature type="binding site" evidence="16">
    <location>
        <begin position="1145"/>
        <end position="1146"/>
    </location>
    <ligand>
        <name>substrate</name>
    </ligand>
</feature>
<feature type="binding site" evidence="17">
    <location>
        <position position="777"/>
    </location>
    <ligand>
        <name>ATP</name>
        <dbReference type="ChEBI" id="CHEBI:30616"/>
        <label>2</label>
    </ligand>
</feature>
<dbReference type="NCBIfam" id="NF003671">
    <property type="entry name" value="PRK05294.1"/>
    <property type="match status" value="1"/>
</dbReference>
<name>A0A9D2DXV8_9FIRM</name>
<dbReference type="InterPro" id="IPR058047">
    <property type="entry name" value="CPSase_preATP-grasp"/>
</dbReference>
<feature type="binding site" evidence="17">
    <location>
        <position position="746"/>
    </location>
    <ligand>
        <name>ATP</name>
        <dbReference type="ChEBI" id="CHEBI:30616"/>
        <label>2</label>
    </ligand>
</feature>
<feature type="binding site" evidence="17">
    <location>
        <position position="818"/>
    </location>
    <ligand>
        <name>Mn(2+)</name>
        <dbReference type="ChEBI" id="CHEBI:29035"/>
        <label>3</label>
    </ligand>
</feature>
<comment type="catalytic activity">
    <reaction evidence="14 17">
        <text>hydrogencarbonate + NH4(+) + 2 ATP = carbamoyl phosphate + 2 ADP + phosphate + 2 H(+)</text>
        <dbReference type="Rhea" id="RHEA:18029"/>
        <dbReference type="ChEBI" id="CHEBI:15378"/>
        <dbReference type="ChEBI" id="CHEBI:17544"/>
        <dbReference type="ChEBI" id="CHEBI:28938"/>
        <dbReference type="ChEBI" id="CHEBI:30616"/>
        <dbReference type="ChEBI" id="CHEBI:43474"/>
        <dbReference type="ChEBI" id="CHEBI:58228"/>
        <dbReference type="ChEBI" id="CHEBI:456216"/>
        <dbReference type="EC" id="6.3.4.16"/>
    </reaction>
</comment>
<dbReference type="Gene3D" id="3.40.50.20">
    <property type="match status" value="2"/>
</dbReference>
<dbReference type="FunFam" id="3.30.470.20:FF:000026">
    <property type="entry name" value="Carbamoyl-phosphate synthase large chain"/>
    <property type="match status" value="1"/>
</dbReference>
<feature type="binding site" evidence="17">
    <location>
        <position position="284"/>
    </location>
    <ligand>
        <name>ATP</name>
        <dbReference type="ChEBI" id="CHEBI:30616"/>
        <label>1</label>
    </ligand>
</feature>
<dbReference type="GO" id="GO:0006526">
    <property type="term" value="P:L-arginine biosynthetic process"/>
    <property type="evidence" value="ECO:0007669"/>
    <property type="project" value="UniProtKB-UniRule"/>
</dbReference>
<evidence type="ECO:0000256" key="13">
    <source>
        <dbReference type="ARBA" id="ARBA00023211"/>
    </source>
</evidence>
<feature type="binding site" evidence="16">
    <location>
        <position position="1233"/>
    </location>
    <ligand>
        <name>substrate</name>
    </ligand>
</feature>
<feature type="binding site" evidence="17">
    <location>
        <position position="830"/>
    </location>
    <ligand>
        <name>Mg(2+)</name>
        <dbReference type="ChEBI" id="CHEBI:18420"/>
        <label>4</label>
    </ligand>
</feature>
<dbReference type="GO" id="GO:0004088">
    <property type="term" value="F:carbamoyl-phosphate synthase (glutamine-hydrolyzing) activity"/>
    <property type="evidence" value="ECO:0007669"/>
    <property type="project" value="UniProtKB-UniRule"/>
</dbReference>
<dbReference type="PROSITE" id="PS50975">
    <property type="entry name" value="ATP_GRASP"/>
    <property type="match status" value="2"/>
</dbReference>
<dbReference type="SUPFAM" id="SSF54506">
    <property type="entry name" value="Diaminopimelate epimerase-like"/>
    <property type="match status" value="2"/>
</dbReference>
<dbReference type="GO" id="GO:0006541">
    <property type="term" value="P:glutamine metabolic process"/>
    <property type="evidence" value="ECO:0007669"/>
    <property type="project" value="TreeGrafter"/>
</dbReference>
<evidence type="ECO:0000256" key="7">
    <source>
        <dbReference type="ARBA" id="ARBA00022723"/>
    </source>
</evidence>
<feature type="binding site" evidence="17">
    <location>
        <position position="284"/>
    </location>
    <ligand>
        <name>Mg(2+)</name>
        <dbReference type="ChEBI" id="CHEBI:18420"/>
        <label>1</label>
    </ligand>
</feature>
<feature type="domain" description="ATP-grasp" evidence="18">
    <location>
        <begin position="669"/>
        <end position="859"/>
    </location>
</feature>
<feature type="binding site" evidence="16">
    <location>
        <position position="1135"/>
    </location>
    <ligand>
        <name>substrate</name>
    </ligand>
</feature>
<feature type="binding site" evidence="17">
    <location>
        <position position="169"/>
    </location>
    <ligand>
        <name>ATP</name>
        <dbReference type="ChEBI" id="CHEBI:30616"/>
        <label>1</label>
    </ligand>
</feature>
<dbReference type="EMBL" id="DXBS01000136">
    <property type="protein sequence ID" value="HIZ25282.1"/>
    <property type="molecule type" value="Genomic_DNA"/>
</dbReference>
<dbReference type="NCBIfam" id="NF009455">
    <property type="entry name" value="PRK12815.1"/>
    <property type="match status" value="1"/>
</dbReference>
<comment type="pathway">
    <text evidence="16">Amino-acid biosynthesis; L-lysine biosynthesis via DAP pathway; DL-2,6-diaminopimelate from LL-2,6-diaminopimelate: step 1/1.</text>
</comment>
<dbReference type="FunFam" id="1.10.1030.10:FF:000002">
    <property type="entry name" value="Carbamoyl-phosphate synthase large chain"/>
    <property type="match status" value="1"/>
</dbReference>
<comment type="similarity">
    <text evidence="3 17">Belongs to the CarB family.</text>
</comment>
<dbReference type="EC" id="5.1.1.7" evidence="16"/>
<comment type="subunit">
    <text evidence="16">Homodimer.</text>
</comment>
<dbReference type="PANTHER" id="PTHR11405:SF53">
    <property type="entry name" value="CARBAMOYL-PHOSPHATE SYNTHASE [AMMONIA], MITOCHONDRIAL"/>
    <property type="match status" value="1"/>
</dbReference>
<feature type="binding site" evidence="17">
    <location>
        <position position="298"/>
    </location>
    <ligand>
        <name>ATP</name>
        <dbReference type="ChEBI" id="CHEBI:30616"/>
        <label>1</label>
    </ligand>
</feature>
<feature type="binding site" evidence="17">
    <location>
        <position position="830"/>
    </location>
    <ligand>
        <name>Mn(2+)</name>
        <dbReference type="ChEBI" id="CHEBI:29035"/>
        <label>4</label>
    </ligand>
</feature>
<protein>
    <recommendedName>
        <fullName evidence="16 17">Multifunctional fusion protein</fullName>
    </recommendedName>
    <domain>
        <recommendedName>
            <fullName evidence="16">Diaminopimelate epimerase</fullName>
            <shortName evidence="16">DAP epimerase</shortName>
            <ecNumber evidence="16">5.1.1.7</ecNumber>
        </recommendedName>
        <alternativeName>
            <fullName evidence="16">PLP-independent amino acid racemase</fullName>
        </alternativeName>
    </domain>
    <domain>
        <recommendedName>
            <fullName evidence="17">Carbamoyl phosphate synthase large chain</fullName>
            <ecNumber evidence="17">6.3.4.16</ecNumber>
            <ecNumber evidence="17">6.3.5.5</ecNumber>
        </recommendedName>
        <alternativeName>
            <fullName evidence="17">Carbamoyl phosphate synthetase ammonia chain</fullName>
        </alternativeName>
    </domain>
</protein>
<dbReference type="GO" id="GO:0005524">
    <property type="term" value="F:ATP binding"/>
    <property type="evidence" value="ECO:0007669"/>
    <property type="project" value="UniProtKB-UniRule"/>
</dbReference>
<dbReference type="InterPro" id="IPR036914">
    <property type="entry name" value="MGS-like_dom_sf"/>
</dbReference>
<keyword evidence="10 17" id="KW-0067">ATP-binding</keyword>
<evidence type="ECO:0000256" key="6">
    <source>
        <dbReference type="ARBA" id="ARBA00022605"/>
    </source>
</evidence>
<dbReference type="PROSITE" id="PS00866">
    <property type="entry name" value="CPSASE_1"/>
    <property type="match status" value="1"/>
</dbReference>
<keyword evidence="16" id="KW-0413">Isomerase</keyword>
<comment type="subcellular location">
    <subcellularLocation>
        <location evidence="16">Cytoplasm</location>
    </subcellularLocation>
</comment>
<dbReference type="InterPro" id="IPR016185">
    <property type="entry name" value="PreATP-grasp_dom_sf"/>
</dbReference>
<feature type="binding site" evidence="17">
    <location>
        <position position="175"/>
    </location>
    <ligand>
        <name>ATP</name>
        <dbReference type="ChEBI" id="CHEBI:30616"/>
        <label>1</label>
    </ligand>
</feature>
<evidence type="ECO:0000256" key="17">
    <source>
        <dbReference type="HAMAP-Rule" id="MF_01210"/>
    </source>
</evidence>
<feature type="binding site" evidence="16">
    <location>
        <begin position="1294"/>
        <end position="1295"/>
    </location>
    <ligand>
        <name>substrate</name>
    </ligand>
</feature>
<evidence type="ECO:0000256" key="14">
    <source>
        <dbReference type="ARBA" id="ARBA00047359"/>
    </source>
</evidence>
<feature type="binding site" evidence="17">
    <location>
        <position position="129"/>
    </location>
    <ligand>
        <name>ATP</name>
        <dbReference type="ChEBI" id="CHEBI:30616"/>
        <label>1</label>
    </ligand>
</feature>
<comment type="domain">
    <text evidence="17">The large subunit is composed of 2 ATP-grasp domains that are involved in binding the 2 ATP molecules needed for carbamoyl phosphate synthesis. The N-terminal ATP-grasp domain (referred to as the carboxyphosphate synthetic component) catalyzes the ATP-dependent phosphorylation of hydrogencarbonate to carboxyphosphate and the subsequent nucleophilic attack by ammonia to form a carbamate intermediate. The C-terminal ATP-grasp domain (referred to as the carbamoyl phosphate synthetic component) then catalyzes the phosphorylation of carbamate with the second ATP to form the end product carbamoyl phosphate. The reactive and unstable enzyme intermediates are sequentially channeled from one active site to the next through the interior of the protein over a distance of at least 96 A.</text>
</comment>
<dbReference type="InterPro" id="IPR001653">
    <property type="entry name" value="DAP_epimerase_DapF"/>
</dbReference>
<dbReference type="Gene3D" id="1.10.1030.10">
    <property type="entry name" value="Carbamoyl-phosphate synthetase, large subunit oligomerisation domain"/>
    <property type="match status" value="1"/>
</dbReference>
<keyword evidence="8 17" id="KW-0677">Repeat</keyword>
<feature type="binding site" evidence="17">
    <location>
        <position position="284"/>
    </location>
    <ligand>
        <name>Mn(2+)</name>
        <dbReference type="ChEBI" id="CHEBI:29035"/>
        <label>1</label>
    </ligand>
</feature>
<evidence type="ECO:0000256" key="9">
    <source>
        <dbReference type="ARBA" id="ARBA00022741"/>
    </source>
</evidence>
<dbReference type="Proteomes" id="UP000824044">
    <property type="component" value="Unassembled WGS sequence"/>
</dbReference>
<feature type="binding site" evidence="17">
    <location>
        <position position="243"/>
    </location>
    <ligand>
        <name>ATP</name>
        <dbReference type="ChEBI" id="CHEBI:30616"/>
        <label>1</label>
    </ligand>
</feature>
<dbReference type="GO" id="GO:0004087">
    <property type="term" value="F:carbamoyl-phosphate synthase (ammonia) activity"/>
    <property type="evidence" value="ECO:0007669"/>
    <property type="project" value="UniProtKB-EC"/>
</dbReference>
<dbReference type="GO" id="GO:0044205">
    <property type="term" value="P:'de novo' UMP biosynthetic process"/>
    <property type="evidence" value="ECO:0007669"/>
    <property type="project" value="UniProtKB-UniRule"/>
</dbReference>
<dbReference type="SUPFAM" id="SSF52440">
    <property type="entry name" value="PreATP-grasp domain"/>
    <property type="match status" value="2"/>
</dbReference>
<dbReference type="HAMAP" id="MF_01210_B">
    <property type="entry name" value="CPSase_L_chain_B"/>
    <property type="match status" value="1"/>
</dbReference>
<dbReference type="SUPFAM" id="SSF48108">
    <property type="entry name" value="Carbamoyl phosphate synthetase, large subunit connection domain"/>
    <property type="match status" value="1"/>
</dbReference>
<feature type="binding site" evidence="17">
    <location>
        <position position="210"/>
    </location>
    <ligand>
        <name>ATP</name>
        <dbReference type="ChEBI" id="CHEBI:30616"/>
        <label>1</label>
    </ligand>
</feature>
<evidence type="ECO:0000259" key="18">
    <source>
        <dbReference type="PROSITE" id="PS50975"/>
    </source>
</evidence>
<keyword evidence="16" id="KW-0963">Cytoplasm</keyword>
<comment type="pathway">
    <text evidence="17">Pyrimidine metabolism; UMP biosynthesis via de novo pathway; (S)-dihydroorotate from bicarbonate: step 1/3.</text>
</comment>
<feature type="binding site" evidence="17">
    <location>
        <position position="832"/>
    </location>
    <ligand>
        <name>Mn(2+)</name>
        <dbReference type="ChEBI" id="CHEBI:29035"/>
        <label>4</label>
    </ligand>
</feature>
<gene>
    <name evidence="17 20" type="primary">carB</name>
    <name evidence="16" type="synonym">dapF</name>
    <name evidence="20" type="ORF">H9812_07460</name>
</gene>
<keyword evidence="4 17" id="KW-0055">Arginine biosynthesis</keyword>
<evidence type="ECO:0000256" key="15">
    <source>
        <dbReference type="ARBA" id="ARBA00048816"/>
    </source>
</evidence>
<evidence type="ECO:0000256" key="10">
    <source>
        <dbReference type="ARBA" id="ARBA00022840"/>
    </source>
</evidence>